<dbReference type="PROSITE" id="PS00028">
    <property type="entry name" value="ZINC_FINGER_C2H2_1"/>
    <property type="match status" value="1"/>
</dbReference>
<evidence type="ECO:0000313" key="5">
    <source>
        <dbReference type="EMBL" id="KAG8223818.1"/>
    </source>
</evidence>
<proteinExistence type="predicted"/>
<dbReference type="InterPro" id="IPR013087">
    <property type="entry name" value="Znf_C2H2_type"/>
</dbReference>
<feature type="coiled-coil region" evidence="2">
    <location>
        <begin position="122"/>
        <end position="161"/>
    </location>
</feature>
<dbReference type="OrthoDB" id="8251707at2759"/>
<evidence type="ECO:0000259" key="4">
    <source>
        <dbReference type="PROSITE" id="PS50157"/>
    </source>
</evidence>
<dbReference type="PROSITE" id="PS50157">
    <property type="entry name" value="ZINC_FINGER_C2H2_2"/>
    <property type="match status" value="1"/>
</dbReference>
<feature type="coiled-coil region" evidence="2">
    <location>
        <begin position="516"/>
        <end position="603"/>
    </location>
</feature>
<evidence type="ECO:0000256" key="3">
    <source>
        <dbReference type="SAM" id="MobiDB-lite"/>
    </source>
</evidence>
<feature type="coiled-coil region" evidence="2">
    <location>
        <begin position="185"/>
        <end position="435"/>
    </location>
</feature>
<feature type="region of interest" description="Disordered" evidence="3">
    <location>
        <begin position="1"/>
        <end position="27"/>
    </location>
</feature>
<gene>
    <name evidence="5" type="ORF">J437_LFUL003704</name>
</gene>
<feature type="domain" description="C2H2-type" evidence="4">
    <location>
        <begin position="32"/>
        <end position="60"/>
    </location>
</feature>
<reference evidence="5" key="2">
    <citation type="submission" date="2017-10" db="EMBL/GenBank/DDBJ databases">
        <title>Ladona fulva Genome sequencing and assembly.</title>
        <authorList>
            <person name="Murali S."/>
            <person name="Richards S."/>
            <person name="Bandaranaike D."/>
            <person name="Bellair M."/>
            <person name="Blankenburg K."/>
            <person name="Chao H."/>
            <person name="Dinh H."/>
            <person name="Doddapaneni H."/>
            <person name="Dugan-Rocha S."/>
            <person name="Elkadiri S."/>
            <person name="Gnanaolivu R."/>
            <person name="Hernandez B."/>
            <person name="Skinner E."/>
            <person name="Javaid M."/>
            <person name="Lee S."/>
            <person name="Li M."/>
            <person name="Ming W."/>
            <person name="Munidasa M."/>
            <person name="Muniz J."/>
            <person name="Nguyen L."/>
            <person name="Hughes D."/>
            <person name="Osuji N."/>
            <person name="Pu L.-L."/>
            <person name="Puazo M."/>
            <person name="Qu C."/>
            <person name="Quiroz J."/>
            <person name="Raj R."/>
            <person name="Weissenberger G."/>
            <person name="Xin Y."/>
            <person name="Zou X."/>
            <person name="Han Y."/>
            <person name="Worley K."/>
            <person name="Muzny D."/>
            <person name="Gibbs R."/>
        </authorList>
    </citation>
    <scope>NUCLEOTIDE SEQUENCE</scope>
    <source>
        <strain evidence="5">Sampled in the wild</strain>
    </source>
</reference>
<keyword evidence="1" id="KW-0862">Zinc</keyword>
<name>A0A8K0NW04_LADFU</name>
<protein>
    <recommendedName>
        <fullName evidence="4">C2H2-type domain-containing protein</fullName>
    </recommendedName>
</protein>
<comment type="caution">
    <text evidence="5">The sequence shown here is derived from an EMBL/GenBank/DDBJ whole genome shotgun (WGS) entry which is preliminary data.</text>
</comment>
<evidence type="ECO:0000313" key="6">
    <source>
        <dbReference type="Proteomes" id="UP000792457"/>
    </source>
</evidence>
<sequence length="622" mass="70998">MFNFKEMISRVAHGQSPSSPARNNEPDTAEGFLCPLCMNAFGTQDELQNHYSTSHKDSEPPSGNTANAETSNVFHAFHQGVGDKYMQTHQAATLAEEARESIPEINSLDLQLEISQTQGSQIRNQEKELLGEEKVLAEQRAAALTEKVAILMATAEKAEMEKCTLAKRLAIVEAQLAHRENIDDAAVLRQELIQVQRVMDEMTREREMESDQLKRDLQNLQQKYNLLQSESKKAENIEKDTKRMEMLEESIQRKDELIAEINDKLTMLKDTVSFLENESFQKTSKLTESELELKKLKSVINELQSKEESGQKRIAELEEHLMEASLAQEKSSKELRRLEEAISCHEENARKDSQIISDLKSEILENSNTISNKNKELMALNEKVEILTSQLKEYTIMNEDLRCRSAEQARYLEDKMKLVSSMEDKEKEIQSALEKNVAQMDSLNKNYLELMGFIQAQIKDNNKVDSDSEKKILGQIESAVSLLTKKTSEFDHLATSDKQLLETLQKEGKNSTGELIKMLQTECKDKSEQLMEASRKISILSNEMQSKMNKEKAKTEELEAIINSLKLNLEQCRGDLARSNKVCQELEEKISDQRILMAKKEEEMCQLNAKYTRKVSIVESIV</sequence>
<keyword evidence="1" id="KW-0863">Zinc-finger</keyword>
<dbReference type="EMBL" id="KZ308175">
    <property type="protein sequence ID" value="KAG8223818.1"/>
    <property type="molecule type" value="Genomic_DNA"/>
</dbReference>
<dbReference type="GO" id="GO:0008270">
    <property type="term" value="F:zinc ion binding"/>
    <property type="evidence" value="ECO:0007669"/>
    <property type="project" value="UniProtKB-KW"/>
</dbReference>
<organism evidence="5 6">
    <name type="scientific">Ladona fulva</name>
    <name type="common">Scarce chaser dragonfly</name>
    <name type="synonym">Libellula fulva</name>
    <dbReference type="NCBI Taxonomy" id="123851"/>
    <lineage>
        <taxon>Eukaryota</taxon>
        <taxon>Metazoa</taxon>
        <taxon>Ecdysozoa</taxon>
        <taxon>Arthropoda</taxon>
        <taxon>Hexapoda</taxon>
        <taxon>Insecta</taxon>
        <taxon>Pterygota</taxon>
        <taxon>Palaeoptera</taxon>
        <taxon>Odonata</taxon>
        <taxon>Epiprocta</taxon>
        <taxon>Anisoptera</taxon>
        <taxon>Libelluloidea</taxon>
        <taxon>Libellulidae</taxon>
        <taxon>Ladona</taxon>
    </lineage>
</organism>
<keyword evidence="2" id="KW-0175">Coiled coil</keyword>
<keyword evidence="1" id="KW-0479">Metal-binding</keyword>
<dbReference type="Proteomes" id="UP000792457">
    <property type="component" value="Unassembled WGS sequence"/>
</dbReference>
<evidence type="ECO:0000256" key="2">
    <source>
        <dbReference type="SAM" id="Coils"/>
    </source>
</evidence>
<evidence type="ECO:0000256" key="1">
    <source>
        <dbReference type="PROSITE-ProRule" id="PRU00042"/>
    </source>
</evidence>
<reference evidence="5" key="1">
    <citation type="submission" date="2013-04" db="EMBL/GenBank/DDBJ databases">
        <authorList>
            <person name="Qu J."/>
            <person name="Murali S.C."/>
            <person name="Bandaranaike D."/>
            <person name="Bellair M."/>
            <person name="Blankenburg K."/>
            <person name="Chao H."/>
            <person name="Dinh H."/>
            <person name="Doddapaneni H."/>
            <person name="Downs B."/>
            <person name="Dugan-Rocha S."/>
            <person name="Elkadiri S."/>
            <person name="Gnanaolivu R.D."/>
            <person name="Hernandez B."/>
            <person name="Javaid M."/>
            <person name="Jayaseelan J.C."/>
            <person name="Lee S."/>
            <person name="Li M."/>
            <person name="Ming W."/>
            <person name="Munidasa M."/>
            <person name="Muniz J."/>
            <person name="Nguyen L."/>
            <person name="Ongeri F."/>
            <person name="Osuji N."/>
            <person name="Pu L.-L."/>
            <person name="Puazo M."/>
            <person name="Qu C."/>
            <person name="Quiroz J."/>
            <person name="Raj R."/>
            <person name="Weissenberger G."/>
            <person name="Xin Y."/>
            <person name="Zou X."/>
            <person name="Han Y."/>
            <person name="Richards S."/>
            <person name="Worley K."/>
            <person name="Muzny D."/>
            <person name="Gibbs R."/>
        </authorList>
    </citation>
    <scope>NUCLEOTIDE SEQUENCE</scope>
    <source>
        <strain evidence="5">Sampled in the wild</strain>
    </source>
</reference>
<accession>A0A8K0NW04</accession>
<keyword evidence="6" id="KW-1185">Reference proteome</keyword>
<dbReference type="AlphaFoldDB" id="A0A8K0NW04"/>